<reference evidence="2 3" key="1">
    <citation type="journal article" date="2020" name="Nature">
        <title>Six reference-quality genomes reveal evolution of bat adaptations.</title>
        <authorList>
            <person name="Jebb D."/>
            <person name="Huang Z."/>
            <person name="Pippel M."/>
            <person name="Hughes G.M."/>
            <person name="Lavrichenko K."/>
            <person name="Devanna P."/>
            <person name="Winkler S."/>
            <person name="Jermiin L.S."/>
            <person name="Skirmuntt E.C."/>
            <person name="Katzourakis A."/>
            <person name="Burkitt-Gray L."/>
            <person name="Ray D.A."/>
            <person name="Sullivan K.A.M."/>
            <person name="Roscito J.G."/>
            <person name="Kirilenko B.M."/>
            <person name="Davalos L.M."/>
            <person name="Corthals A.P."/>
            <person name="Power M.L."/>
            <person name="Jones G."/>
            <person name="Ransome R.D."/>
            <person name="Dechmann D.K.N."/>
            <person name="Locatelli A.G."/>
            <person name="Puechmaille S.J."/>
            <person name="Fedrigo O."/>
            <person name="Jarvis E.D."/>
            <person name="Hiller M."/>
            <person name="Vernes S.C."/>
            <person name="Myers E.W."/>
            <person name="Teeling E.C."/>
        </authorList>
    </citation>
    <scope>NUCLEOTIDE SEQUENCE [LARGE SCALE GENOMIC DNA]</scope>
    <source>
        <strain evidence="2">MRouAeg1</strain>
        <tissue evidence="2">Muscle</tissue>
    </source>
</reference>
<comment type="caution">
    <text evidence="2">The sequence shown here is derived from an EMBL/GenBank/DDBJ whole genome shotgun (WGS) entry which is preliminary data.</text>
</comment>
<evidence type="ECO:0000313" key="2">
    <source>
        <dbReference type="EMBL" id="KAF6485658.1"/>
    </source>
</evidence>
<name>A0A7J8IMT5_ROUAE</name>
<dbReference type="Proteomes" id="UP000593571">
    <property type="component" value="Unassembled WGS sequence"/>
</dbReference>
<keyword evidence="3" id="KW-1185">Reference proteome</keyword>
<dbReference type="EMBL" id="JACASE010000003">
    <property type="protein sequence ID" value="KAF6485658.1"/>
    <property type="molecule type" value="Genomic_DNA"/>
</dbReference>
<evidence type="ECO:0000256" key="1">
    <source>
        <dbReference type="SAM" id="MobiDB-lite"/>
    </source>
</evidence>
<accession>A0A7J8IMT5</accession>
<organism evidence="2 3">
    <name type="scientific">Rousettus aegyptiacus</name>
    <name type="common">Egyptian fruit bat</name>
    <name type="synonym">Pteropus aegyptiacus</name>
    <dbReference type="NCBI Taxonomy" id="9407"/>
    <lineage>
        <taxon>Eukaryota</taxon>
        <taxon>Metazoa</taxon>
        <taxon>Chordata</taxon>
        <taxon>Craniata</taxon>
        <taxon>Vertebrata</taxon>
        <taxon>Euteleostomi</taxon>
        <taxon>Mammalia</taxon>
        <taxon>Eutheria</taxon>
        <taxon>Laurasiatheria</taxon>
        <taxon>Chiroptera</taxon>
        <taxon>Yinpterochiroptera</taxon>
        <taxon>Pteropodoidea</taxon>
        <taxon>Pteropodidae</taxon>
        <taxon>Rousettinae</taxon>
        <taxon>Rousettus</taxon>
    </lineage>
</organism>
<sequence>MTSSLVTALPPPLEVLGTASWRSVCLGGAARGFLLQQASIPWLGAGHGKALRFPGVCRAGSGLGAGRRADLPDCRPMWVHSIGVCPPCLAWLTPPCPFGIPVPGGLLQEARPLCFSVTAPVTLQRNLRFSPGHFRPVHCAAWNGLGSPQTQAPPASPSCPRMSILQDGD</sequence>
<dbReference type="AlphaFoldDB" id="A0A7J8IMT5"/>
<gene>
    <name evidence="2" type="ORF">HJG63_010789</name>
</gene>
<protein>
    <submittedName>
        <fullName evidence="2">Uncharacterized protein</fullName>
    </submittedName>
</protein>
<evidence type="ECO:0000313" key="3">
    <source>
        <dbReference type="Proteomes" id="UP000593571"/>
    </source>
</evidence>
<feature type="region of interest" description="Disordered" evidence="1">
    <location>
        <begin position="148"/>
        <end position="169"/>
    </location>
</feature>
<proteinExistence type="predicted"/>